<evidence type="ECO:0000256" key="1">
    <source>
        <dbReference type="ARBA" id="ARBA00004651"/>
    </source>
</evidence>
<dbReference type="PANTHER" id="PTHR30086:SF19">
    <property type="entry name" value="THREONINE EFFLUX PROTEIN"/>
    <property type="match status" value="1"/>
</dbReference>
<gene>
    <name evidence="7" type="ORF">ACFOOQ_11240</name>
</gene>
<keyword evidence="4 6" id="KW-1133">Transmembrane helix</keyword>
<feature type="transmembrane region" description="Helical" evidence="6">
    <location>
        <begin position="71"/>
        <end position="89"/>
    </location>
</feature>
<feature type="transmembrane region" description="Helical" evidence="6">
    <location>
        <begin position="41"/>
        <end position="65"/>
    </location>
</feature>
<reference evidence="8" key="1">
    <citation type="journal article" date="2019" name="Int. J. Syst. Evol. Microbiol.">
        <title>The Global Catalogue of Microorganisms (GCM) 10K type strain sequencing project: providing services to taxonomists for standard genome sequencing and annotation.</title>
        <authorList>
            <consortium name="The Broad Institute Genomics Platform"/>
            <consortium name="The Broad Institute Genome Sequencing Center for Infectious Disease"/>
            <person name="Wu L."/>
            <person name="Ma J."/>
        </authorList>
    </citation>
    <scope>NUCLEOTIDE SEQUENCE [LARGE SCALE GENOMIC DNA]</scope>
    <source>
        <strain evidence="8">KCTC 42182</strain>
    </source>
</reference>
<keyword evidence="3 6" id="KW-0812">Transmembrane</keyword>
<comment type="caution">
    <text evidence="7">The sequence shown here is derived from an EMBL/GenBank/DDBJ whole genome shotgun (WGS) entry which is preliminary data.</text>
</comment>
<keyword evidence="8" id="KW-1185">Reference proteome</keyword>
<sequence length="209" mass="21655">MDALLPLLSIVAAIAIGAASPGPSFVLVARIAVADRRASGIAAALGMGLGGVAFASLALAGLIALLTRVEWLYLGLRVAGGGYLLYLAWRLWRGAGQPLALGGATERPRSLRRAFVLGLVTQLSNPKTAVVYAGIFAALLPVAPPLWLALVLPPLIFCVECGWYCIVATAFSAARPRAAYLRGKGWIDRLAGGVMGLLGLRLIAGSLRG</sequence>
<dbReference type="RefSeq" id="WP_379726126.1">
    <property type="nucleotide sequence ID" value="NZ_JBHRYJ010000002.1"/>
</dbReference>
<accession>A0ABV7VF71</accession>
<keyword evidence="2" id="KW-1003">Cell membrane</keyword>
<proteinExistence type="predicted"/>
<feature type="transmembrane region" description="Helical" evidence="6">
    <location>
        <begin position="6"/>
        <end position="29"/>
    </location>
</feature>
<evidence type="ECO:0000256" key="4">
    <source>
        <dbReference type="ARBA" id="ARBA00022989"/>
    </source>
</evidence>
<evidence type="ECO:0000256" key="2">
    <source>
        <dbReference type="ARBA" id="ARBA00022475"/>
    </source>
</evidence>
<dbReference type="InterPro" id="IPR001123">
    <property type="entry name" value="LeuE-type"/>
</dbReference>
<evidence type="ECO:0000256" key="6">
    <source>
        <dbReference type="SAM" id="Phobius"/>
    </source>
</evidence>
<feature type="transmembrane region" description="Helical" evidence="6">
    <location>
        <begin position="154"/>
        <end position="174"/>
    </location>
</feature>
<dbReference type="Pfam" id="PF01810">
    <property type="entry name" value="LysE"/>
    <property type="match status" value="1"/>
</dbReference>
<evidence type="ECO:0000313" key="7">
    <source>
        <dbReference type="EMBL" id="MFC3676121.1"/>
    </source>
</evidence>
<dbReference type="PANTHER" id="PTHR30086">
    <property type="entry name" value="ARGININE EXPORTER PROTEIN ARGO"/>
    <property type="match status" value="1"/>
</dbReference>
<dbReference type="Proteomes" id="UP001595711">
    <property type="component" value="Unassembled WGS sequence"/>
</dbReference>
<dbReference type="EMBL" id="JBHRYJ010000002">
    <property type="protein sequence ID" value="MFC3676121.1"/>
    <property type="molecule type" value="Genomic_DNA"/>
</dbReference>
<evidence type="ECO:0000313" key="8">
    <source>
        <dbReference type="Proteomes" id="UP001595711"/>
    </source>
</evidence>
<name>A0ABV7VF71_9PROT</name>
<evidence type="ECO:0000256" key="5">
    <source>
        <dbReference type="ARBA" id="ARBA00023136"/>
    </source>
</evidence>
<evidence type="ECO:0000256" key="3">
    <source>
        <dbReference type="ARBA" id="ARBA00022692"/>
    </source>
</evidence>
<protein>
    <submittedName>
        <fullName evidence="7">LysE family translocator</fullName>
    </submittedName>
</protein>
<organism evidence="7 8">
    <name type="scientific">Ferrovibrio xuzhouensis</name>
    <dbReference type="NCBI Taxonomy" id="1576914"/>
    <lineage>
        <taxon>Bacteria</taxon>
        <taxon>Pseudomonadati</taxon>
        <taxon>Pseudomonadota</taxon>
        <taxon>Alphaproteobacteria</taxon>
        <taxon>Rhodospirillales</taxon>
        <taxon>Rhodospirillaceae</taxon>
        <taxon>Ferrovibrio</taxon>
    </lineage>
</organism>
<comment type="subcellular location">
    <subcellularLocation>
        <location evidence="1">Cell membrane</location>
        <topology evidence="1">Multi-pass membrane protein</topology>
    </subcellularLocation>
</comment>
<keyword evidence="5 6" id="KW-0472">Membrane</keyword>